<dbReference type="InterPro" id="IPR000582">
    <property type="entry name" value="Acyl-CoA-binding_protein"/>
</dbReference>
<dbReference type="RefSeq" id="WP_311652071.1">
    <property type="nucleotide sequence ID" value="NZ_JAVRIB010000004.1"/>
</dbReference>
<evidence type="ECO:0000256" key="1">
    <source>
        <dbReference type="ARBA" id="ARBA00023121"/>
    </source>
</evidence>
<dbReference type="PROSITE" id="PS00880">
    <property type="entry name" value="ACB_1"/>
    <property type="match status" value="1"/>
</dbReference>
<sequence length="89" mass="9747">MADVKAEFEQAQKDVETLTKRPSNEDLLALYAHYKQATAGDVAGKRPGITDFKGRAKYDAWARLKGTDAESAMQAYVAKVGQLLDAERG</sequence>
<dbReference type="PRINTS" id="PR00689">
    <property type="entry name" value="ACOABINDINGP"/>
</dbReference>
<dbReference type="PROSITE" id="PS51228">
    <property type="entry name" value="ACB_2"/>
    <property type="match status" value="1"/>
</dbReference>
<dbReference type="Gene3D" id="1.20.80.10">
    <property type="match status" value="1"/>
</dbReference>
<dbReference type="InterPro" id="IPR014352">
    <property type="entry name" value="FERM/acyl-CoA-bd_prot_sf"/>
</dbReference>
<dbReference type="InterPro" id="IPR035984">
    <property type="entry name" value="Acyl-CoA-binding_sf"/>
</dbReference>
<proteinExistence type="predicted"/>
<protein>
    <submittedName>
        <fullName evidence="3">Acyl-CoA-binding protein</fullName>
    </submittedName>
</protein>
<evidence type="ECO:0000259" key="2">
    <source>
        <dbReference type="PROSITE" id="PS51228"/>
    </source>
</evidence>
<dbReference type="Proteomes" id="UP001251857">
    <property type="component" value="Unassembled WGS sequence"/>
</dbReference>
<dbReference type="InterPro" id="IPR022408">
    <property type="entry name" value="Acyl-CoA-binding_prot_CS"/>
</dbReference>
<feature type="domain" description="ACB" evidence="2">
    <location>
        <begin position="4"/>
        <end position="89"/>
    </location>
</feature>
<organism evidence="3 4">
    <name type="scientific">Spectribacter hydrogenoxidans</name>
    <dbReference type="NCBI Taxonomy" id="3075608"/>
    <lineage>
        <taxon>Bacteria</taxon>
        <taxon>Pseudomonadati</taxon>
        <taxon>Pseudomonadota</taxon>
        <taxon>Gammaproteobacteria</taxon>
        <taxon>Salinisphaerales</taxon>
        <taxon>Salinisphaeraceae</taxon>
        <taxon>Spectribacter</taxon>
    </lineage>
</organism>
<evidence type="ECO:0000313" key="3">
    <source>
        <dbReference type="EMBL" id="MDT0634312.1"/>
    </source>
</evidence>
<dbReference type="SUPFAM" id="SSF47027">
    <property type="entry name" value="Acyl-CoA binding protein"/>
    <property type="match status" value="1"/>
</dbReference>
<dbReference type="PANTHER" id="PTHR23310:SF62">
    <property type="entry name" value="ACYL-COA BINDING PROTEIN 1, ISOFORM A"/>
    <property type="match status" value="1"/>
</dbReference>
<name>A0ABU3BYC6_9GAMM</name>
<comment type="caution">
    <text evidence="3">The sequence shown here is derived from an EMBL/GenBank/DDBJ whole genome shotgun (WGS) entry which is preliminary data.</text>
</comment>
<gene>
    <name evidence="3" type="ORF">RM532_05015</name>
</gene>
<evidence type="ECO:0000313" key="4">
    <source>
        <dbReference type="Proteomes" id="UP001251857"/>
    </source>
</evidence>
<keyword evidence="1" id="KW-0446">Lipid-binding</keyword>
<reference evidence="3 4" key="1">
    <citation type="submission" date="2023-09" db="EMBL/GenBank/DDBJ databases">
        <authorList>
            <person name="Rey-Velasco X."/>
        </authorList>
    </citation>
    <scope>NUCLEOTIDE SEQUENCE [LARGE SCALE GENOMIC DNA]</scope>
    <source>
        <strain evidence="3 4">W335</strain>
    </source>
</reference>
<accession>A0ABU3BYC6</accession>
<dbReference type="PANTHER" id="PTHR23310">
    <property type="entry name" value="ACYL-COA-BINDING PROTEIN, ACBP"/>
    <property type="match status" value="1"/>
</dbReference>
<dbReference type="Pfam" id="PF00887">
    <property type="entry name" value="ACBP"/>
    <property type="match status" value="1"/>
</dbReference>
<keyword evidence="4" id="KW-1185">Reference proteome</keyword>
<dbReference type="EMBL" id="JAVRIB010000004">
    <property type="protein sequence ID" value="MDT0634312.1"/>
    <property type="molecule type" value="Genomic_DNA"/>
</dbReference>